<keyword evidence="7" id="KW-1185">Reference proteome</keyword>
<evidence type="ECO:0000256" key="3">
    <source>
        <dbReference type="ARBA" id="ARBA00022989"/>
    </source>
</evidence>
<evidence type="ECO:0000256" key="1">
    <source>
        <dbReference type="ARBA" id="ARBA00004167"/>
    </source>
</evidence>
<accession>A0A1M5GJH7</accession>
<dbReference type="PANTHER" id="PTHR30168">
    <property type="entry name" value="PUTATIVE MEMBRANE PROTEIN YPFJ"/>
    <property type="match status" value="1"/>
</dbReference>
<sequence length="436" mass="46306">MSVPGTPSAAESVTRSGVDPSFVNGTDGGLVDRLAATAVTDVRDYWRRTFEPVFGKGWQDLRGGFYSVDSSSRAARPAPCTEKASEVEGNAFYCPSADAIAWDRSALLPVLREKYGDAAVVIVLAHEIGHAVHHRAGVGVTEQRQQPSRFPTILTEAMADCYAGAFVRSVTDGGAAHLRISGEQLDAALGALVSFRDPVGTAKTDRSAHGNAFDRVSAFQDGYQQGPKLCSAMTVDNRKFTQTTFTSFDDRANGGNMEFQRMIGSVAADLDNYFSALVTQRGGTWKRPTVRTDEPRPGCEGRDQGPVAFCPATGRIELDGVTEVPRLHEQIGDYATGTLLATRYGLAAQSALGRPVRGEAAAKTALCLAGAYTGTVFGRREGFGLSPGDLDEAVQVLLGYDYGARDVHGEAIRSGFDRVESFRNGALGGPAACGFG</sequence>
<proteinExistence type="predicted"/>
<dbReference type="GO" id="GO:0006508">
    <property type="term" value="P:proteolysis"/>
    <property type="evidence" value="ECO:0007669"/>
    <property type="project" value="UniProtKB-KW"/>
</dbReference>
<protein>
    <submittedName>
        <fullName evidence="6">Predicted metalloprotease</fullName>
    </submittedName>
</protein>
<keyword evidence="2" id="KW-0812">Transmembrane</keyword>
<evidence type="ECO:0000313" key="6">
    <source>
        <dbReference type="EMBL" id="SHG03853.1"/>
    </source>
</evidence>
<keyword evidence="6" id="KW-0645">Protease</keyword>
<evidence type="ECO:0000256" key="2">
    <source>
        <dbReference type="ARBA" id="ARBA00022692"/>
    </source>
</evidence>
<dbReference type="InterPro" id="IPR007343">
    <property type="entry name" value="Uncharacterised_pept_Zn_put"/>
</dbReference>
<dbReference type="SUPFAM" id="SSF55486">
    <property type="entry name" value="Metalloproteases ('zincins'), catalytic domain"/>
    <property type="match status" value="1"/>
</dbReference>
<dbReference type="Proteomes" id="UP000184501">
    <property type="component" value="Unassembled WGS sequence"/>
</dbReference>
<evidence type="ECO:0000256" key="4">
    <source>
        <dbReference type="ARBA" id="ARBA00023136"/>
    </source>
</evidence>
<dbReference type="EMBL" id="FQVN01000006">
    <property type="protein sequence ID" value="SHG03853.1"/>
    <property type="molecule type" value="Genomic_DNA"/>
</dbReference>
<dbReference type="PANTHER" id="PTHR30168:SF0">
    <property type="entry name" value="INNER MEMBRANE PROTEIN"/>
    <property type="match status" value="1"/>
</dbReference>
<evidence type="ECO:0000256" key="5">
    <source>
        <dbReference type="SAM" id="MobiDB-lite"/>
    </source>
</evidence>
<dbReference type="GO" id="GO:0016020">
    <property type="term" value="C:membrane"/>
    <property type="evidence" value="ECO:0007669"/>
    <property type="project" value="UniProtKB-SubCell"/>
</dbReference>
<reference evidence="6 7" key="1">
    <citation type="submission" date="2016-11" db="EMBL/GenBank/DDBJ databases">
        <authorList>
            <person name="Jaros S."/>
            <person name="Januszkiewicz K."/>
            <person name="Wedrychowicz H."/>
        </authorList>
    </citation>
    <scope>NUCLEOTIDE SEQUENCE [LARGE SCALE GENOMIC DNA]</scope>
    <source>
        <strain evidence="6 7">DSM 44523</strain>
    </source>
</reference>
<dbReference type="GO" id="GO:0008237">
    <property type="term" value="F:metallopeptidase activity"/>
    <property type="evidence" value="ECO:0007669"/>
    <property type="project" value="UniProtKB-KW"/>
</dbReference>
<keyword evidence="6" id="KW-0378">Hydrolase</keyword>
<evidence type="ECO:0000313" key="7">
    <source>
        <dbReference type="Proteomes" id="UP000184501"/>
    </source>
</evidence>
<dbReference type="STRING" id="2017.SAMN05444320_106147"/>
<name>A0A1M5GJH7_STRHI</name>
<keyword evidence="4" id="KW-0472">Membrane</keyword>
<dbReference type="AlphaFoldDB" id="A0A1M5GJH7"/>
<feature type="region of interest" description="Disordered" evidence="5">
    <location>
        <begin position="1"/>
        <end position="20"/>
    </location>
</feature>
<comment type="subcellular location">
    <subcellularLocation>
        <location evidence="1">Membrane</location>
        <topology evidence="1">Single-pass membrane protein</topology>
    </subcellularLocation>
</comment>
<keyword evidence="3" id="KW-1133">Transmembrane helix</keyword>
<feature type="region of interest" description="Disordered" evidence="5">
    <location>
        <begin position="286"/>
        <end position="306"/>
    </location>
</feature>
<gene>
    <name evidence="6" type="ORF">SAMN05444320_106147</name>
</gene>
<dbReference type="Pfam" id="PF04228">
    <property type="entry name" value="Zn_peptidase"/>
    <property type="match status" value="1"/>
</dbReference>
<organism evidence="6 7">
    <name type="scientific">Streptoalloteichus hindustanus</name>
    <dbReference type="NCBI Taxonomy" id="2017"/>
    <lineage>
        <taxon>Bacteria</taxon>
        <taxon>Bacillati</taxon>
        <taxon>Actinomycetota</taxon>
        <taxon>Actinomycetes</taxon>
        <taxon>Pseudonocardiales</taxon>
        <taxon>Pseudonocardiaceae</taxon>
        <taxon>Streptoalloteichus</taxon>
    </lineage>
</organism>
<feature type="compositionally biased region" description="Basic and acidic residues" evidence="5">
    <location>
        <begin position="290"/>
        <end position="303"/>
    </location>
</feature>
<keyword evidence="6" id="KW-0482">Metalloprotease</keyword>